<keyword evidence="3" id="KW-1185">Reference proteome</keyword>
<dbReference type="Proteomes" id="UP001059596">
    <property type="component" value="Chromosome 3R"/>
</dbReference>
<gene>
    <name evidence="2" type="ORF">M5D96_001915</name>
</gene>
<comment type="caution">
    <text evidence="2">The sequence shown here is derived from an EMBL/GenBank/DDBJ whole genome shotgun (WGS) entry which is preliminary data.</text>
</comment>
<evidence type="ECO:0000256" key="1">
    <source>
        <dbReference type="SAM" id="MobiDB-lite"/>
    </source>
</evidence>
<feature type="compositionally biased region" description="Basic and acidic residues" evidence="1">
    <location>
        <begin position="14"/>
        <end position="29"/>
    </location>
</feature>
<reference evidence="2" key="1">
    <citation type="journal article" date="2023" name="Genome Biol. Evol.">
        <title>Long-read-based Genome Assembly of Drosophila gunungcola Reveals Fewer Chemosensory Genes in Flower-breeding Species.</title>
        <authorList>
            <person name="Negi A."/>
            <person name="Liao B.Y."/>
            <person name="Yeh S.D."/>
        </authorList>
    </citation>
    <scope>NUCLEOTIDE SEQUENCE</scope>
    <source>
        <strain evidence="2">Sukarami</strain>
    </source>
</reference>
<feature type="region of interest" description="Disordered" evidence="1">
    <location>
        <begin position="1"/>
        <end position="32"/>
    </location>
</feature>
<name>A0A9P9YZ05_9MUSC</name>
<proteinExistence type="predicted"/>
<dbReference type="AlphaFoldDB" id="A0A9P9YZ05"/>
<feature type="non-terminal residue" evidence="2">
    <location>
        <position position="58"/>
    </location>
</feature>
<accession>A0A9P9YZ05</accession>
<organism evidence="2 3">
    <name type="scientific">Drosophila gunungcola</name>
    <name type="common">fruit fly</name>
    <dbReference type="NCBI Taxonomy" id="103775"/>
    <lineage>
        <taxon>Eukaryota</taxon>
        <taxon>Metazoa</taxon>
        <taxon>Ecdysozoa</taxon>
        <taxon>Arthropoda</taxon>
        <taxon>Hexapoda</taxon>
        <taxon>Insecta</taxon>
        <taxon>Pterygota</taxon>
        <taxon>Neoptera</taxon>
        <taxon>Endopterygota</taxon>
        <taxon>Diptera</taxon>
        <taxon>Brachycera</taxon>
        <taxon>Muscomorpha</taxon>
        <taxon>Ephydroidea</taxon>
        <taxon>Drosophilidae</taxon>
        <taxon>Drosophila</taxon>
        <taxon>Sophophora</taxon>
    </lineage>
</organism>
<evidence type="ECO:0000313" key="2">
    <source>
        <dbReference type="EMBL" id="KAI8045731.1"/>
    </source>
</evidence>
<evidence type="ECO:0000313" key="3">
    <source>
        <dbReference type="Proteomes" id="UP001059596"/>
    </source>
</evidence>
<protein>
    <submittedName>
        <fullName evidence="2">Uncharacterized protein</fullName>
    </submittedName>
</protein>
<sequence>MADDDVLIGVTMEDPPRAHTHSQPEKDSECSSGQVMEAVRNCDITAVSGLFFCDIPGQ</sequence>
<dbReference type="EMBL" id="JAMKOV010000001">
    <property type="protein sequence ID" value="KAI8045731.1"/>
    <property type="molecule type" value="Genomic_DNA"/>
</dbReference>